<keyword evidence="2" id="KW-0812">Transmembrane</keyword>
<keyword evidence="5" id="KW-1185">Reference proteome</keyword>
<gene>
    <name evidence="4" type="ORF">Bpfe_013672</name>
</gene>
<proteinExistence type="predicted"/>
<dbReference type="PANTHER" id="PTHR34072">
    <property type="entry name" value="ENZYMATIC POLYPROTEIN-RELATED"/>
    <property type="match status" value="1"/>
</dbReference>
<reference evidence="4" key="1">
    <citation type="journal article" date="2023" name="PLoS Negl. Trop. Dis.">
        <title>A genome sequence for Biomphalaria pfeifferi, the major vector snail for the human-infecting parasite Schistosoma mansoni.</title>
        <authorList>
            <person name="Bu L."/>
            <person name="Lu L."/>
            <person name="Laidemitt M.R."/>
            <person name="Zhang S.M."/>
            <person name="Mutuku M."/>
            <person name="Mkoji G."/>
            <person name="Steinauer M."/>
            <person name="Loker E.S."/>
        </authorList>
    </citation>
    <scope>NUCLEOTIDE SEQUENCE</scope>
    <source>
        <strain evidence="4">KasaAsao</strain>
    </source>
</reference>
<dbReference type="InterPro" id="IPR041577">
    <property type="entry name" value="RT_RNaseH_2"/>
</dbReference>
<feature type="domain" description="Reverse transcriptase/retrotransposon-derived protein RNase H-like" evidence="3">
    <location>
        <begin position="13"/>
        <end position="82"/>
    </location>
</feature>
<feature type="transmembrane region" description="Helical" evidence="2">
    <location>
        <begin position="50"/>
        <end position="71"/>
    </location>
</feature>
<evidence type="ECO:0000256" key="2">
    <source>
        <dbReference type="SAM" id="Phobius"/>
    </source>
</evidence>
<dbReference type="EMBL" id="JASAOG010000058">
    <property type="protein sequence ID" value="KAK0057020.1"/>
    <property type="molecule type" value="Genomic_DNA"/>
</dbReference>
<evidence type="ECO:0000259" key="3">
    <source>
        <dbReference type="Pfam" id="PF17919"/>
    </source>
</evidence>
<dbReference type="Proteomes" id="UP001233172">
    <property type="component" value="Unassembled WGS sequence"/>
</dbReference>
<dbReference type="AlphaFoldDB" id="A0AAD8FA95"/>
<name>A0AAD8FA95_BIOPF</name>
<comment type="caution">
    <text evidence="4">The sequence shown here is derived from an EMBL/GenBank/DDBJ whole genome shotgun (WGS) entry which is preliminary data.</text>
</comment>
<dbReference type="InterPro" id="IPR043502">
    <property type="entry name" value="DNA/RNA_pol_sf"/>
</dbReference>
<dbReference type="SUPFAM" id="SSF56672">
    <property type="entry name" value="DNA/RNA polymerases"/>
    <property type="match status" value="1"/>
</dbReference>
<sequence length="162" mass="18785">MKKSQLDKVTRKKECKLAFQALKMYTSYQVLKLPDLSRTFMLRTDASDSGLVAVLMQMAGEAGLLFLVAYASQKLNRVEKECLALQTPHRRLMRWSLLLLPYSFQIELFTWNKNLAPDFFSRHTLQETAEPKPSQQSKENALEERRENNLLYVEHGNSNDTL</sequence>
<keyword evidence="2" id="KW-1133">Transmembrane helix</keyword>
<keyword evidence="2" id="KW-0472">Membrane</keyword>
<evidence type="ECO:0000256" key="1">
    <source>
        <dbReference type="SAM" id="MobiDB-lite"/>
    </source>
</evidence>
<evidence type="ECO:0000313" key="5">
    <source>
        <dbReference type="Proteomes" id="UP001233172"/>
    </source>
</evidence>
<reference evidence="4" key="2">
    <citation type="submission" date="2023-04" db="EMBL/GenBank/DDBJ databases">
        <authorList>
            <person name="Bu L."/>
            <person name="Lu L."/>
            <person name="Laidemitt M.R."/>
            <person name="Zhang S.M."/>
            <person name="Mutuku M."/>
            <person name="Mkoji G."/>
            <person name="Steinauer M."/>
            <person name="Loker E.S."/>
        </authorList>
    </citation>
    <scope>NUCLEOTIDE SEQUENCE</scope>
    <source>
        <strain evidence="4">KasaAsao</strain>
        <tissue evidence="4">Whole Snail</tissue>
    </source>
</reference>
<dbReference type="Gene3D" id="3.10.20.370">
    <property type="match status" value="1"/>
</dbReference>
<protein>
    <submittedName>
        <fullName evidence="4">Retrovirus-related Pol polyprotein</fullName>
    </submittedName>
</protein>
<accession>A0AAD8FA95</accession>
<dbReference type="Pfam" id="PF17919">
    <property type="entry name" value="RT_RNaseH_2"/>
    <property type="match status" value="1"/>
</dbReference>
<evidence type="ECO:0000313" key="4">
    <source>
        <dbReference type="EMBL" id="KAK0057020.1"/>
    </source>
</evidence>
<organism evidence="4 5">
    <name type="scientific">Biomphalaria pfeifferi</name>
    <name type="common">Bloodfluke planorb</name>
    <name type="synonym">Freshwater snail</name>
    <dbReference type="NCBI Taxonomy" id="112525"/>
    <lineage>
        <taxon>Eukaryota</taxon>
        <taxon>Metazoa</taxon>
        <taxon>Spiralia</taxon>
        <taxon>Lophotrochozoa</taxon>
        <taxon>Mollusca</taxon>
        <taxon>Gastropoda</taxon>
        <taxon>Heterobranchia</taxon>
        <taxon>Euthyneura</taxon>
        <taxon>Panpulmonata</taxon>
        <taxon>Hygrophila</taxon>
        <taxon>Lymnaeoidea</taxon>
        <taxon>Planorbidae</taxon>
        <taxon>Biomphalaria</taxon>
    </lineage>
</organism>
<dbReference type="PANTHER" id="PTHR34072:SF52">
    <property type="entry name" value="RIBONUCLEASE H"/>
    <property type="match status" value="1"/>
</dbReference>
<feature type="region of interest" description="Disordered" evidence="1">
    <location>
        <begin position="126"/>
        <end position="162"/>
    </location>
</feature>